<organism evidence="2">
    <name type="scientific">Myoviridae sp. ctJ2i1</name>
    <dbReference type="NCBI Taxonomy" id="2825079"/>
    <lineage>
        <taxon>Viruses</taxon>
        <taxon>Duplodnaviria</taxon>
        <taxon>Heunggongvirae</taxon>
        <taxon>Uroviricota</taxon>
        <taxon>Caudoviricetes</taxon>
    </lineage>
</organism>
<dbReference type="EMBL" id="BK016182">
    <property type="protein sequence ID" value="DAG00798.1"/>
    <property type="molecule type" value="Genomic_DNA"/>
</dbReference>
<feature type="transmembrane region" description="Helical" evidence="1">
    <location>
        <begin position="108"/>
        <end position="126"/>
    </location>
</feature>
<evidence type="ECO:0000256" key="1">
    <source>
        <dbReference type="SAM" id="Phobius"/>
    </source>
</evidence>
<keyword evidence="1" id="KW-0472">Membrane</keyword>
<protein>
    <submittedName>
        <fullName evidence="2">Uncharacterized protein</fullName>
    </submittedName>
</protein>
<proteinExistence type="predicted"/>
<name>A0A8S5V245_9CAUD</name>
<sequence length="128" mass="15932">MNWNTFVEDYNELTALSFDHLYYFGKEDKDLEIFLFQHPYRINWIEYYYTYDIDYNYINFQINIKTSGKDVHSINVYLSEDDKLEYLLREDDFFNRKILSNINVHKTIFLWIYFLMLINGFNHKFVRL</sequence>
<keyword evidence="1" id="KW-0812">Transmembrane</keyword>
<accession>A0A8S5V245</accession>
<reference evidence="2" key="1">
    <citation type="journal article" date="2021" name="Proc. Natl. Acad. Sci. U.S.A.">
        <title>A Catalog of Tens of Thousands of Viruses from Human Metagenomes Reveals Hidden Associations with Chronic Diseases.</title>
        <authorList>
            <person name="Tisza M.J."/>
            <person name="Buck C.B."/>
        </authorList>
    </citation>
    <scope>NUCLEOTIDE SEQUENCE</scope>
    <source>
        <strain evidence="2">CtJ2i1</strain>
    </source>
</reference>
<evidence type="ECO:0000313" key="2">
    <source>
        <dbReference type="EMBL" id="DAG00798.1"/>
    </source>
</evidence>
<keyword evidence="1" id="KW-1133">Transmembrane helix</keyword>